<dbReference type="RefSeq" id="XP_013332926.1">
    <property type="nucleotide sequence ID" value="XM_013477472.1"/>
</dbReference>
<evidence type="ECO:0000313" key="2">
    <source>
        <dbReference type="Proteomes" id="UP000030763"/>
    </source>
</evidence>
<feature type="non-terminal residue" evidence="1">
    <location>
        <position position="1"/>
    </location>
</feature>
<dbReference type="Proteomes" id="UP000030763">
    <property type="component" value="Unassembled WGS sequence"/>
</dbReference>
<dbReference type="GeneID" id="25339123"/>
<organism evidence="1 2">
    <name type="scientific">Eimeria maxima</name>
    <name type="common">Coccidian parasite</name>
    <dbReference type="NCBI Taxonomy" id="5804"/>
    <lineage>
        <taxon>Eukaryota</taxon>
        <taxon>Sar</taxon>
        <taxon>Alveolata</taxon>
        <taxon>Apicomplexa</taxon>
        <taxon>Conoidasida</taxon>
        <taxon>Coccidia</taxon>
        <taxon>Eucoccidiorida</taxon>
        <taxon>Eimeriorina</taxon>
        <taxon>Eimeriidae</taxon>
        <taxon>Eimeria</taxon>
    </lineage>
</organism>
<dbReference type="AlphaFoldDB" id="U6LX19"/>
<protein>
    <submittedName>
        <fullName evidence="1">Uncharacterized protein</fullName>
    </submittedName>
</protein>
<sequence>HRGRRVFSAGVQAGLFFEVAPGLHAAAVNGRACARALLTLSGFLHLFVEYLRSAIRGTNALGASKKVFLNVASGSPLTCLFRLFSGSGRLFLYVRRTIAMCMMVEPVELQSGGSPP</sequence>
<accession>U6LX19</accession>
<dbReference type="VEuPathDB" id="ToxoDB:EMWEY_00051370"/>
<reference evidence="1" key="1">
    <citation type="submission" date="2013-10" db="EMBL/GenBank/DDBJ databases">
        <title>Genomic analysis of the causative agents of coccidiosis in chickens.</title>
        <authorList>
            <person name="Reid A.J."/>
            <person name="Blake D."/>
            <person name="Billington K."/>
            <person name="Browne H."/>
            <person name="Dunn M."/>
            <person name="Hung S."/>
            <person name="Kawahara F."/>
            <person name="Miranda-Saavedra D."/>
            <person name="Mourier T."/>
            <person name="Nagra H."/>
            <person name="Otto T.D."/>
            <person name="Rawlings N."/>
            <person name="Sanchez A."/>
            <person name="Sanders M."/>
            <person name="Subramaniam C."/>
            <person name="Tay Y."/>
            <person name="Dear P."/>
            <person name="Doerig C."/>
            <person name="Gruber A."/>
            <person name="Parkinson J."/>
            <person name="Shirley M."/>
            <person name="Wan K.L."/>
            <person name="Berriman M."/>
            <person name="Tomley F."/>
            <person name="Pain A."/>
        </authorList>
    </citation>
    <scope>NUCLEOTIDE SEQUENCE [LARGE SCALE GENOMIC DNA]</scope>
    <source>
        <strain evidence="1">Weybridge</strain>
    </source>
</reference>
<keyword evidence="2" id="KW-1185">Reference proteome</keyword>
<gene>
    <name evidence="1" type="ORF">EMWEY_00051370</name>
</gene>
<proteinExistence type="predicted"/>
<reference evidence="1" key="2">
    <citation type="submission" date="2013-10" db="EMBL/GenBank/DDBJ databases">
        <authorList>
            <person name="Aslett M."/>
        </authorList>
    </citation>
    <scope>NUCLEOTIDE SEQUENCE [LARGE SCALE GENOMIC DNA]</scope>
    <source>
        <strain evidence="1">Weybridge</strain>
    </source>
</reference>
<name>U6LX19_EIMMA</name>
<evidence type="ECO:0000313" key="1">
    <source>
        <dbReference type="EMBL" id="CDJ56276.1"/>
    </source>
</evidence>
<dbReference type="EMBL" id="HG718858">
    <property type="protein sequence ID" value="CDJ56276.1"/>
    <property type="molecule type" value="Genomic_DNA"/>
</dbReference>